<accession>A0A8H7S1G6</accession>
<keyword evidence="2" id="KW-0489">Methyltransferase</keyword>
<comment type="catalytic activity">
    <reaction evidence="10">
        <text>N-terminal L-alanyl-L-prolyl-L-lysyl-[protein] + 3 S-adenosyl-L-methionine = N-terminal N,N,N-trimethyl-L-alanyl-L-prolyl-L-lysyl-[protein] + 3 S-adenosyl-L-homocysteine + 3 H(+)</text>
        <dbReference type="Rhea" id="RHEA:54712"/>
        <dbReference type="Rhea" id="RHEA-COMP:13785"/>
        <dbReference type="Rhea" id="RHEA-COMP:13971"/>
        <dbReference type="ChEBI" id="CHEBI:15378"/>
        <dbReference type="ChEBI" id="CHEBI:57856"/>
        <dbReference type="ChEBI" id="CHEBI:59789"/>
        <dbReference type="ChEBI" id="CHEBI:138057"/>
        <dbReference type="ChEBI" id="CHEBI:138315"/>
        <dbReference type="EC" id="2.1.1.244"/>
    </reaction>
</comment>
<evidence type="ECO:0000313" key="13">
    <source>
        <dbReference type="EMBL" id="KAG2220915.1"/>
    </source>
</evidence>
<dbReference type="CDD" id="cd02440">
    <property type="entry name" value="AdoMet_MTases"/>
    <property type="match status" value="1"/>
</dbReference>
<dbReference type="GO" id="GO:0005737">
    <property type="term" value="C:cytoplasm"/>
    <property type="evidence" value="ECO:0007669"/>
    <property type="project" value="TreeGrafter"/>
</dbReference>
<feature type="binding site" evidence="12">
    <location>
        <position position="90"/>
    </location>
    <ligand>
        <name>S-adenosyl-L-methionine</name>
        <dbReference type="ChEBI" id="CHEBI:59789"/>
    </ligand>
</feature>
<keyword evidence="3" id="KW-0808">Transferase</keyword>
<evidence type="ECO:0000313" key="14">
    <source>
        <dbReference type="Proteomes" id="UP000646827"/>
    </source>
</evidence>
<dbReference type="SUPFAM" id="SSF53335">
    <property type="entry name" value="S-adenosyl-L-methionine-dependent methyltransferases"/>
    <property type="match status" value="1"/>
</dbReference>
<evidence type="ECO:0000256" key="2">
    <source>
        <dbReference type="ARBA" id="ARBA00022603"/>
    </source>
</evidence>
<reference evidence="13 14" key="1">
    <citation type="submission" date="2020-12" db="EMBL/GenBank/DDBJ databases">
        <title>Metabolic potential, ecology and presence of endohyphal bacteria is reflected in genomic diversity of Mucoromycotina.</title>
        <authorList>
            <person name="Muszewska A."/>
            <person name="Okrasinska A."/>
            <person name="Steczkiewicz K."/>
            <person name="Drgas O."/>
            <person name="Orlowska M."/>
            <person name="Perlinska-Lenart U."/>
            <person name="Aleksandrzak-Piekarczyk T."/>
            <person name="Szatraj K."/>
            <person name="Zielenkiewicz U."/>
            <person name="Pilsyk S."/>
            <person name="Malc E."/>
            <person name="Mieczkowski P."/>
            <person name="Kruszewska J.S."/>
            <person name="Biernat P."/>
            <person name="Pawlowska J."/>
        </authorList>
    </citation>
    <scope>NUCLEOTIDE SEQUENCE [LARGE SCALE GENOMIC DNA]</scope>
    <source>
        <strain evidence="13 14">CBS 142.35</strain>
    </source>
</reference>
<evidence type="ECO:0000256" key="4">
    <source>
        <dbReference type="ARBA" id="ARBA00022691"/>
    </source>
</evidence>
<comment type="catalytic activity">
    <reaction evidence="8">
        <text>N-terminal L-seryl-L-prolyl-L-lysyl-[protein] + 3 S-adenosyl-L-methionine = N-terminal N,N,N-trimethyl-L-seryl-L-prolyl-L-lysyl-[protein] + 3 S-adenosyl-L-homocysteine + 3 H(+)</text>
        <dbReference type="Rhea" id="RHEA:54724"/>
        <dbReference type="Rhea" id="RHEA-COMP:13789"/>
        <dbReference type="Rhea" id="RHEA-COMP:13973"/>
        <dbReference type="ChEBI" id="CHEBI:15378"/>
        <dbReference type="ChEBI" id="CHEBI:57856"/>
        <dbReference type="ChEBI" id="CHEBI:59789"/>
        <dbReference type="ChEBI" id="CHEBI:138061"/>
        <dbReference type="ChEBI" id="CHEBI:138317"/>
        <dbReference type="EC" id="2.1.1.244"/>
    </reaction>
</comment>
<dbReference type="EC" id="2.1.1.244" evidence="5"/>
<evidence type="ECO:0000256" key="9">
    <source>
        <dbReference type="ARBA" id="ARBA00047885"/>
    </source>
</evidence>
<dbReference type="GO" id="GO:0032259">
    <property type="term" value="P:methylation"/>
    <property type="evidence" value="ECO:0007669"/>
    <property type="project" value="UniProtKB-KW"/>
</dbReference>
<gene>
    <name evidence="13" type="ORF">INT45_013044</name>
</gene>
<feature type="binding site" evidence="12">
    <location>
        <position position="85"/>
    </location>
    <ligand>
        <name>S-adenosyl-L-methionine</name>
        <dbReference type="ChEBI" id="CHEBI:59789"/>
    </ligand>
</feature>
<dbReference type="InterPro" id="IPR029063">
    <property type="entry name" value="SAM-dependent_MTases_sf"/>
</dbReference>
<dbReference type="Pfam" id="PF05891">
    <property type="entry name" value="Methyltransf_PK"/>
    <property type="match status" value="1"/>
</dbReference>
<evidence type="ECO:0000256" key="11">
    <source>
        <dbReference type="ARBA" id="ARBA00082558"/>
    </source>
</evidence>
<evidence type="ECO:0000256" key="3">
    <source>
        <dbReference type="ARBA" id="ARBA00022679"/>
    </source>
</evidence>
<feature type="binding site" evidence="12">
    <location>
        <begin position="139"/>
        <end position="140"/>
    </location>
    <ligand>
        <name>S-adenosyl-L-methionine</name>
        <dbReference type="ChEBI" id="CHEBI:59789"/>
    </ligand>
</feature>
<name>A0A8H7S1G6_9FUNG</name>
<dbReference type="FunFam" id="3.40.50.150:FF:000025">
    <property type="entry name" value="N-terminal Xaa-Pro-Lys N-methyltransferase 1"/>
    <property type="match status" value="1"/>
</dbReference>
<evidence type="ECO:0000256" key="8">
    <source>
        <dbReference type="ARBA" id="ARBA00047306"/>
    </source>
</evidence>
<evidence type="ECO:0000256" key="10">
    <source>
        <dbReference type="ARBA" id="ARBA00048167"/>
    </source>
</evidence>
<dbReference type="GO" id="GO:0071885">
    <property type="term" value="F:N-terminal protein N-methyltransferase activity"/>
    <property type="evidence" value="ECO:0007669"/>
    <property type="project" value="UniProtKB-EC"/>
</dbReference>
<evidence type="ECO:0000256" key="6">
    <source>
        <dbReference type="ARBA" id="ARBA00039449"/>
    </source>
</evidence>
<dbReference type="EMBL" id="JAEPRB010000125">
    <property type="protein sequence ID" value="KAG2220915.1"/>
    <property type="molecule type" value="Genomic_DNA"/>
</dbReference>
<dbReference type="Gene3D" id="3.40.50.150">
    <property type="entry name" value="Vaccinia Virus protein VP39"/>
    <property type="match status" value="1"/>
</dbReference>
<proteinExistence type="inferred from homology"/>
<feature type="binding site" evidence="12">
    <location>
        <position position="155"/>
    </location>
    <ligand>
        <name>S-adenosyl-L-methionine</name>
        <dbReference type="ChEBI" id="CHEBI:59789"/>
    </ligand>
</feature>
<dbReference type="PIRSF" id="PIRSF016958">
    <property type="entry name" value="DUF858_MeTrfase_lik"/>
    <property type="match status" value="1"/>
</dbReference>
<keyword evidence="4 12" id="KW-0949">S-adenosyl-L-methionine</keyword>
<comment type="catalytic activity">
    <reaction evidence="9">
        <text>N-terminal L-prolyl-L-prolyl-L-lysyl-[protein] + 2 S-adenosyl-L-methionine = N-terminal N,N-dimethyl-L-prolyl-L-prolyl-L-lysyl-[protein] + 2 S-adenosyl-L-homocysteine + 2 H(+)</text>
        <dbReference type="Rhea" id="RHEA:54736"/>
        <dbReference type="Rhea" id="RHEA-COMP:13787"/>
        <dbReference type="Rhea" id="RHEA-COMP:13974"/>
        <dbReference type="ChEBI" id="CHEBI:15378"/>
        <dbReference type="ChEBI" id="CHEBI:57856"/>
        <dbReference type="ChEBI" id="CHEBI:59789"/>
        <dbReference type="ChEBI" id="CHEBI:138059"/>
        <dbReference type="ChEBI" id="CHEBI:138318"/>
        <dbReference type="EC" id="2.1.1.244"/>
    </reaction>
</comment>
<comment type="similarity">
    <text evidence="1">Belongs to the methyltransferase superfamily. NTM1 family.</text>
</comment>
<sequence length="250" mass="27997">MAIGLKKDDNSQLMNQSDWYDNAQKYWTSIQPTVDGMLGGFATVDPIDVKGSLSFLDEFIHGVRGANNVIRKKPMITNEYACDCGAGIGRVTKNFLLKVPFQHVDLVEQAPNFVQQAKESYLRNEIEQGSVKDIKCQGLQDFSPMEGKYDLIWCQWVLGHLTDDDLVAFFKRCKKGLKPNGLIGIKENNSSKDYVVDEEDSSVTRPNDALKRLFLTSGLEVIKEEVQQGLPAGLFTVTMYMLKPIESSSS</sequence>
<dbReference type="PANTHER" id="PTHR12753:SF0">
    <property type="entry name" value="ALPHA N-TERMINAL PROTEIN METHYLTRANSFERASE 1"/>
    <property type="match status" value="1"/>
</dbReference>
<dbReference type="InterPro" id="IPR008576">
    <property type="entry name" value="MeTrfase_NTM1"/>
</dbReference>
<evidence type="ECO:0000256" key="12">
    <source>
        <dbReference type="PIRSR" id="PIRSR016958-1"/>
    </source>
</evidence>
<dbReference type="PANTHER" id="PTHR12753">
    <property type="entry name" value="AD-003 - RELATED"/>
    <property type="match status" value="1"/>
</dbReference>
<dbReference type="AlphaFoldDB" id="A0A8H7S1G6"/>
<evidence type="ECO:0000256" key="1">
    <source>
        <dbReference type="ARBA" id="ARBA00009059"/>
    </source>
</evidence>
<comment type="caution">
    <text evidence="13">The sequence shown here is derived from an EMBL/GenBank/DDBJ whole genome shotgun (WGS) entry which is preliminary data.</text>
</comment>
<dbReference type="OrthoDB" id="1298661at2759"/>
<evidence type="ECO:0000256" key="7">
    <source>
        <dbReference type="ARBA" id="ARBA00043129"/>
    </source>
</evidence>
<dbReference type="Proteomes" id="UP000646827">
    <property type="component" value="Unassembled WGS sequence"/>
</dbReference>
<protein>
    <recommendedName>
        <fullName evidence="6">Alpha N-terminal protein methyltransferase 1</fullName>
        <ecNumber evidence="5">2.1.1.244</ecNumber>
    </recommendedName>
    <alternativeName>
        <fullName evidence="11">Translation associated element 1</fullName>
    </alternativeName>
    <alternativeName>
        <fullName evidence="7">X-Pro-Lys N-terminal protein methyltransferase 1</fullName>
    </alternativeName>
</protein>
<organism evidence="13 14">
    <name type="scientific">Circinella minor</name>
    <dbReference type="NCBI Taxonomy" id="1195481"/>
    <lineage>
        <taxon>Eukaryota</taxon>
        <taxon>Fungi</taxon>
        <taxon>Fungi incertae sedis</taxon>
        <taxon>Mucoromycota</taxon>
        <taxon>Mucoromycotina</taxon>
        <taxon>Mucoromycetes</taxon>
        <taxon>Mucorales</taxon>
        <taxon>Lichtheimiaceae</taxon>
        <taxon>Circinella</taxon>
    </lineage>
</organism>
<evidence type="ECO:0000256" key="5">
    <source>
        <dbReference type="ARBA" id="ARBA00039112"/>
    </source>
</evidence>
<keyword evidence="14" id="KW-1185">Reference proteome</keyword>